<dbReference type="OrthoDB" id="9777257at2"/>
<dbReference type="InterPro" id="IPR022882">
    <property type="entry name" value="tRNA_adenine-N6_MeTrfase"/>
</dbReference>
<dbReference type="Proteomes" id="UP000017127">
    <property type="component" value="Unassembled WGS sequence"/>
</dbReference>
<dbReference type="InterPro" id="IPR050210">
    <property type="entry name" value="tRNA_Adenine-N(6)_MTase"/>
</dbReference>
<comment type="catalytic activity">
    <reaction evidence="6">
        <text>adenosine(37) in tRNA1(Val) + S-adenosyl-L-methionine = N(6)-methyladenosine(37) in tRNA1(Val) + S-adenosyl-L-homocysteine + H(+)</text>
        <dbReference type="Rhea" id="RHEA:43160"/>
        <dbReference type="Rhea" id="RHEA-COMP:10369"/>
        <dbReference type="Rhea" id="RHEA-COMP:10370"/>
        <dbReference type="ChEBI" id="CHEBI:15378"/>
        <dbReference type="ChEBI" id="CHEBI:57856"/>
        <dbReference type="ChEBI" id="CHEBI:59789"/>
        <dbReference type="ChEBI" id="CHEBI:74411"/>
        <dbReference type="ChEBI" id="CHEBI:74449"/>
        <dbReference type="EC" id="2.1.1.223"/>
    </reaction>
</comment>
<sequence>MSRRSNPYFQFKQFTLFQDRCAMKVGTDGVLLGAWTDIKNTQTILDIGTGTGLVALMLAQRSTAQIDTVEIDKNSSIQAKENITQSPWKERIKIYHSSVQDYTKYCSKRYNLIVSNPPFFENAYKALKASRTVARHTDLLSPVDLLNVSQQLLDREGRLTVIYPTEAANRFLTLAEKSGFFCTQKLLVKPTPNRPTKRILMEFSQSQNNQPENTLTIETERHLYTPEFIDLVKDFYLKY</sequence>
<keyword evidence="9" id="KW-1185">Reference proteome</keyword>
<dbReference type="SUPFAM" id="SSF53335">
    <property type="entry name" value="S-adenosyl-L-methionine-dependent methyltransferases"/>
    <property type="match status" value="1"/>
</dbReference>
<organism evidence="8 9">
    <name type="scientific">Lyngbya aestuarii BL J</name>
    <dbReference type="NCBI Taxonomy" id="1348334"/>
    <lineage>
        <taxon>Bacteria</taxon>
        <taxon>Bacillati</taxon>
        <taxon>Cyanobacteriota</taxon>
        <taxon>Cyanophyceae</taxon>
        <taxon>Oscillatoriophycideae</taxon>
        <taxon>Oscillatoriales</taxon>
        <taxon>Microcoleaceae</taxon>
        <taxon>Lyngbya</taxon>
    </lineage>
</organism>
<dbReference type="HAMAP" id="MF_01872">
    <property type="entry name" value="tRNA_methyltr_YfiC"/>
    <property type="match status" value="1"/>
</dbReference>
<dbReference type="AlphaFoldDB" id="U7QAV4"/>
<dbReference type="GO" id="GO:0005737">
    <property type="term" value="C:cytoplasm"/>
    <property type="evidence" value="ECO:0007669"/>
    <property type="project" value="UniProtKB-SubCell"/>
</dbReference>
<dbReference type="EMBL" id="AUZM01000115">
    <property type="protein sequence ID" value="ERT04175.1"/>
    <property type="molecule type" value="Genomic_DNA"/>
</dbReference>
<keyword evidence="1 6" id="KW-0963">Cytoplasm</keyword>
<accession>U7QAV4</accession>
<comment type="similarity">
    <text evidence="6">Belongs to the methyltransferase superfamily. tRNA (adenine-N(6)-)-methyltransferase family.</text>
</comment>
<dbReference type="GO" id="GO:0008033">
    <property type="term" value="P:tRNA processing"/>
    <property type="evidence" value="ECO:0007669"/>
    <property type="project" value="UniProtKB-UniRule"/>
</dbReference>
<keyword evidence="2 6" id="KW-0489">Methyltransferase</keyword>
<evidence type="ECO:0000256" key="5">
    <source>
        <dbReference type="ARBA" id="ARBA00022694"/>
    </source>
</evidence>
<protein>
    <recommendedName>
        <fullName evidence="6">tRNA1(Val) (adenine(37)-N6)-methyltransferase</fullName>
        <ecNumber evidence="6">2.1.1.223</ecNumber>
    </recommendedName>
    <alternativeName>
        <fullName evidence="6">tRNA m6A37 methyltransferase</fullName>
    </alternativeName>
</protein>
<evidence type="ECO:0000313" key="9">
    <source>
        <dbReference type="Proteomes" id="UP000017127"/>
    </source>
</evidence>
<evidence type="ECO:0000256" key="6">
    <source>
        <dbReference type="HAMAP-Rule" id="MF_01872"/>
    </source>
</evidence>
<dbReference type="Gene3D" id="3.40.50.150">
    <property type="entry name" value="Vaccinia Virus protein VP39"/>
    <property type="match status" value="1"/>
</dbReference>
<evidence type="ECO:0000256" key="4">
    <source>
        <dbReference type="ARBA" id="ARBA00022691"/>
    </source>
</evidence>
<dbReference type="GO" id="GO:0003676">
    <property type="term" value="F:nucleic acid binding"/>
    <property type="evidence" value="ECO:0007669"/>
    <property type="project" value="InterPro"/>
</dbReference>
<evidence type="ECO:0000313" key="8">
    <source>
        <dbReference type="EMBL" id="ERT04175.1"/>
    </source>
</evidence>
<dbReference type="GO" id="GO:0016430">
    <property type="term" value="F:tRNA (adenine-N6)-methyltransferase activity"/>
    <property type="evidence" value="ECO:0007669"/>
    <property type="project" value="UniProtKB-UniRule"/>
</dbReference>
<gene>
    <name evidence="8" type="ORF">M595_5870</name>
</gene>
<dbReference type="PROSITE" id="PS00092">
    <property type="entry name" value="N6_MTASE"/>
    <property type="match status" value="1"/>
</dbReference>
<dbReference type="GO" id="GO:0032259">
    <property type="term" value="P:methylation"/>
    <property type="evidence" value="ECO:0007669"/>
    <property type="project" value="UniProtKB-KW"/>
</dbReference>
<dbReference type="PANTHER" id="PTHR47739:SF1">
    <property type="entry name" value="TRNA1(VAL) (ADENINE(37)-N6)-METHYLTRANSFERASE"/>
    <property type="match status" value="1"/>
</dbReference>
<reference evidence="8 9" key="1">
    <citation type="journal article" date="2013" name="Front. Microbiol.">
        <title>Comparative genomic analyses of the cyanobacterium, Lyngbya aestuarii BL J, a powerful hydrogen producer.</title>
        <authorList>
            <person name="Kothari A."/>
            <person name="Vaughn M."/>
            <person name="Garcia-Pichel F."/>
        </authorList>
    </citation>
    <scope>NUCLEOTIDE SEQUENCE [LARGE SCALE GENOMIC DNA]</scope>
    <source>
        <strain evidence="8 9">BL J</strain>
    </source>
</reference>
<name>U7QAV4_9CYAN</name>
<evidence type="ECO:0000256" key="3">
    <source>
        <dbReference type="ARBA" id="ARBA00022679"/>
    </source>
</evidence>
<evidence type="ECO:0000256" key="1">
    <source>
        <dbReference type="ARBA" id="ARBA00022490"/>
    </source>
</evidence>
<keyword evidence="3 6" id="KW-0808">Transferase</keyword>
<feature type="domain" description="Methyltransferase small" evidence="7">
    <location>
        <begin position="40"/>
        <end position="131"/>
    </location>
</feature>
<evidence type="ECO:0000259" key="7">
    <source>
        <dbReference type="Pfam" id="PF05175"/>
    </source>
</evidence>
<dbReference type="PANTHER" id="PTHR47739">
    <property type="entry name" value="TRNA1(VAL) (ADENINE(37)-N6)-METHYLTRANSFERASE"/>
    <property type="match status" value="1"/>
</dbReference>
<dbReference type="InterPro" id="IPR007848">
    <property type="entry name" value="Small_mtfrase_dom"/>
</dbReference>
<comment type="caution">
    <text evidence="8">The sequence shown here is derived from an EMBL/GenBank/DDBJ whole genome shotgun (WGS) entry which is preliminary data.</text>
</comment>
<dbReference type="Pfam" id="PF05175">
    <property type="entry name" value="MTS"/>
    <property type="match status" value="1"/>
</dbReference>
<dbReference type="CDD" id="cd02440">
    <property type="entry name" value="AdoMet_MTases"/>
    <property type="match status" value="1"/>
</dbReference>
<dbReference type="InterPro" id="IPR002052">
    <property type="entry name" value="DNA_methylase_N6_adenine_CS"/>
</dbReference>
<comment type="function">
    <text evidence="6">Specifically methylates the adenine in position 37 of tRNA(1)(Val) (anticodon cmo5UAC).</text>
</comment>
<proteinExistence type="inferred from homology"/>
<keyword evidence="4 6" id="KW-0949">S-adenosyl-L-methionine</keyword>
<dbReference type="InterPro" id="IPR029063">
    <property type="entry name" value="SAM-dependent_MTases_sf"/>
</dbReference>
<evidence type="ECO:0000256" key="2">
    <source>
        <dbReference type="ARBA" id="ARBA00022603"/>
    </source>
</evidence>
<comment type="subcellular location">
    <subcellularLocation>
        <location evidence="6">Cytoplasm</location>
    </subcellularLocation>
</comment>
<dbReference type="RefSeq" id="WP_023069540.1">
    <property type="nucleotide sequence ID" value="NZ_AUZM01000115.1"/>
</dbReference>
<dbReference type="PATRIC" id="fig|1348334.3.peg.5631"/>
<keyword evidence="5 6" id="KW-0819">tRNA processing</keyword>
<dbReference type="EC" id="2.1.1.223" evidence="6"/>